<dbReference type="STRING" id="83655.APT61_12465"/>
<accession>A0A4U9HV62</accession>
<evidence type="ECO:0000313" key="1">
    <source>
        <dbReference type="EMBL" id="VTP67805.1"/>
    </source>
</evidence>
<name>A0A4U9HV62_9ENTR</name>
<protein>
    <submittedName>
        <fullName evidence="1">Uncharacterized protein</fullName>
    </submittedName>
</protein>
<evidence type="ECO:0000313" key="2">
    <source>
        <dbReference type="Proteomes" id="UP000310719"/>
    </source>
</evidence>
<reference evidence="1 2" key="1">
    <citation type="submission" date="2019-05" db="EMBL/GenBank/DDBJ databases">
        <authorList>
            <consortium name="Pathogen Informatics"/>
        </authorList>
    </citation>
    <scope>NUCLEOTIDE SEQUENCE [LARGE SCALE GENOMIC DNA]</scope>
    <source>
        <strain evidence="1 2">NCTC13032</strain>
    </source>
</reference>
<dbReference type="EMBL" id="LR590464">
    <property type="protein sequence ID" value="VTP67805.1"/>
    <property type="molecule type" value="Genomic_DNA"/>
</dbReference>
<sequence>MARDNEAVAREFGLVTGKTNEELIADAIKECAEAQQAKLLGQPIQRLEKEVREAAEALLRFLPTDSLGPVLASLAAMAPGSYVMTVSKNAKAAVLEHQRLSGAKTVRNCGGEYVKYR</sequence>
<dbReference type="AlphaFoldDB" id="A0A4U9HV62"/>
<proteinExistence type="predicted"/>
<dbReference type="Proteomes" id="UP000310719">
    <property type="component" value="Chromosome"/>
</dbReference>
<gene>
    <name evidence="1" type="ORF">NCTC13032_03232</name>
</gene>
<organism evidence="1 2">
    <name type="scientific">Leclercia adecarboxylata</name>
    <dbReference type="NCBI Taxonomy" id="83655"/>
    <lineage>
        <taxon>Bacteria</taxon>
        <taxon>Pseudomonadati</taxon>
        <taxon>Pseudomonadota</taxon>
        <taxon>Gammaproteobacteria</taxon>
        <taxon>Enterobacterales</taxon>
        <taxon>Enterobacteriaceae</taxon>
        <taxon>Leclercia</taxon>
    </lineage>
</organism>